<reference evidence="2 3" key="1">
    <citation type="submission" date="2016-10" db="EMBL/GenBank/DDBJ databases">
        <title>Draft genome sequence of Methylobacterium extorquens CP3, a seed endophyte of Crotalaria pumila with plant growth-promoting and metal tolerance properties.</title>
        <authorList>
            <person name="Sanchez-Lopez A.S."/>
            <person name="Van Hamme J.D."/>
            <person name="Thijs S."/>
            <person name="Mcammond B.M."/>
            <person name="Stevens V."/>
            <person name="Gonzalez-Chavez M.D.C."/>
            <person name="Vangronsveld J."/>
        </authorList>
    </citation>
    <scope>NUCLEOTIDE SEQUENCE [LARGE SCALE GENOMIC DNA]</scope>
    <source>
        <strain evidence="2 3">CP3</strain>
    </source>
</reference>
<organism evidence="2 3">
    <name type="scientific">Methylorubrum extorquens</name>
    <name type="common">Methylobacterium dichloromethanicum</name>
    <name type="synonym">Methylobacterium extorquens</name>
    <dbReference type="NCBI Taxonomy" id="408"/>
    <lineage>
        <taxon>Bacteria</taxon>
        <taxon>Pseudomonadati</taxon>
        <taxon>Pseudomonadota</taxon>
        <taxon>Alphaproteobacteria</taxon>
        <taxon>Hyphomicrobiales</taxon>
        <taxon>Methylobacteriaceae</taxon>
        <taxon>Methylorubrum</taxon>
    </lineage>
</organism>
<comment type="caution">
    <text evidence="2">The sequence shown here is derived from an EMBL/GenBank/DDBJ whole genome shotgun (WGS) entry which is preliminary data.</text>
</comment>
<sequence length="60" mass="6435">MSEPASAGWRSPDIMGRADASSMPGNHGEVVDGPETPLQRSRRNRVDTGDGRLVFAQTLP</sequence>
<dbReference type="AlphaFoldDB" id="A0A1S1P0Z4"/>
<dbReference type="Proteomes" id="UP000180215">
    <property type="component" value="Unassembled WGS sequence"/>
</dbReference>
<name>A0A1S1P0Z4_METEX</name>
<accession>A0A1S1P0Z4</accession>
<gene>
    <name evidence="2" type="ORF">BK022_10765</name>
</gene>
<dbReference type="EMBL" id="MNAO01000104">
    <property type="protein sequence ID" value="OHV16648.1"/>
    <property type="molecule type" value="Genomic_DNA"/>
</dbReference>
<evidence type="ECO:0000256" key="1">
    <source>
        <dbReference type="SAM" id="MobiDB-lite"/>
    </source>
</evidence>
<protein>
    <submittedName>
        <fullName evidence="2">Uncharacterized protein</fullName>
    </submittedName>
</protein>
<evidence type="ECO:0000313" key="2">
    <source>
        <dbReference type="EMBL" id="OHV16648.1"/>
    </source>
</evidence>
<proteinExistence type="predicted"/>
<feature type="region of interest" description="Disordered" evidence="1">
    <location>
        <begin position="1"/>
        <end position="60"/>
    </location>
</feature>
<evidence type="ECO:0000313" key="3">
    <source>
        <dbReference type="Proteomes" id="UP000180215"/>
    </source>
</evidence>